<evidence type="ECO:0000259" key="1">
    <source>
        <dbReference type="Pfam" id="PF09343"/>
    </source>
</evidence>
<dbReference type="Pfam" id="PF09343">
    <property type="entry name" value="DUF2460"/>
    <property type="match status" value="1"/>
</dbReference>
<feature type="domain" description="DUF2460" evidence="1">
    <location>
        <begin position="26"/>
        <end position="82"/>
    </location>
</feature>
<accession>A0A6M3JEC7</accession>
<protein>
    <recommendedName>
        <fullName evidence="1">DUF2460 domain-containing protein</fullName>
    </recommendedName>
</protein>
<dbReference type="EMBL" id="MT141567">
    <property type="protein sequence ID" value="QJA67227.1"/>
    <property type="molecule type" value="Genomic_DNA"/>
</dbReference>
<reference evidence="2" key="1">
    <citation type="submission" date="2020-03" db="EMBL/GenBank/DDBJ databases">
        <title>The deep terrestrial virosphere.</title>
        <authorList>
            <person name="Holmfeldt K."/>
            <person name="Nilsson E."/>
            <person name="Simone D."/>
            <person name="Lopez-Fernandez M."/>
            <person name="Wu X."/>
            <person name="de Brujin I."/>
            <person name="Lundin D."/>
            <person name="Andersson A."/>
            <person name="Bertilsson S."/>
            <person name="Dopson M."/>
        </authorList>
    </citation>
    <scope>NUCLEOTIDE SEQUENCE</scope>
    <source>
        <strain evidence="3">MM415A00691</strain>
        <strain evidence="2">MM415B00267</strain>
    </source>
</reference>
<name>A0A6M3JEC7_9ZZZZ</name>
<sequence>MATFPSITPQYPFVEVTQYGNLVNDIWGKEKRRNLWGPKKGFHLKYDHISLSDARSIVEFFNARRGNYESFTWTNPLDDVSYTIRFVEPTLIRKEVGDNAFNIEFDLVEEL</sequence>
<organism evidence="2">
    <name type="scientific">viral metagenome</name>
    <dbReference type="NCBI Taxonomy" id="1070528"/>
    <lineage>
        <taxon>unclassified sequences</taxon>
        <taxon>metagenomes</taxon>
        <taxon>organismal metagenomes</taxon>
    </lineage>
</organism>
<proteinExistence type="predicted"/>
<evidence type="ECO:0000313" key="3">
    <source>
        <dbReference type="EMBL" id="QJA80629.1"/>
    </source>
</evidence>
<dbReference type="AlphaFoldDB" id="A0A6M3JEC7"/>
<evidence type="ECO:0000313" key="2">
    <source>
        <dbReference type="EMBL" id="QJA67227.1"/>
    </source>
</evidence>
<dbReference type="EMBL" id="MT142429">
    <property type="protein sequence ID" value="QJA80629.1"/>
    <property type="molecule type" value="Genomic_DNA"/>
</dbReference>
<gene>
    <name evidence="3" type="ORF">MM415A00691_0023</name>
    <name evidence="2" type="ORF">MM415B00267_0053</name>
</gene>
<dbReference type="InterPro" id="IPR011740">
    <property type="entry name" value="DUF2460"/>
</dbReference>